<dbReference type="Pfam" id="PF21789">
    <property type="entry name" value="TNP-like_RNaseH_C"/>
    <property type="match status" value="1"/>
</dbReference>
<feature type="domain" description="Transposable element P transposase-like GTP-binding insertion" evidence="1">
    <location>
        <begin position="73"/>
        <end position="153"/>
    </location>
</feature>
<dbReference type="InterPro" id="IPR048366">
    <property type="entry name" value="TNP-like_GBD"/>
</dbReference>
<dbReference type="AlphaFoldDB" id="A0A9P0PP70"/>
<reference evidence="3" key="1">
    <citation type="submission" date="2022-03" db="EMBL/GenBank/DDBJ databases">
        <authorList>
            <person name="Sayadi A."/>
        </authorList>
    </citation>
    <scope>NUCLEOTIDE SEQUENCE</scope>
</reference>
<name>A0A9P0PP70_ACAOB</name>
<dbReference type="Pfam" id="PF21788">
    <property type="entry name" value="TNP-like_GBD"/>
    <property type="match status" value="1"/>
</dbReference>
<dbReference type="PANTHER" id="PTHR47577:SF2">
    <property type="entry name" value="THAP DOMAIN CONTAINING 9"/>
    <property type="match status" value="1"/>
</dbReference>
<evidence type="ECO:0000259" key="1">
    <source>
        <dbReference type="Pfam" id="PF21788"/>
    </source>
</evidence>
<evidence type="ECO:0000259" key="2">
    <source>
        <dbReference type="Pfam" id="PF21789"/>
    </source>
</evidence>
<dbReference type="EMBL" id="CAKOFQ010007045">
    <property type="protein sequence ID" value="CAH1988468.1"/>
    <property type="molecule type" value="Genomic_DNA"/>
</dbReference>
<accession>A0A9P0PP70</accession>
<dbReference type="Proteomes" id="UP001152888">
    <property type="component" value="Unassembled WGS sequence"/>
</dbReference>
<gene>
    <name evidence="3" type="ORF">ACAOBT_LOCUS18496</name>
</gene>
<dbReference type="PANTHER" id="PTHR47577">
    <property type="entry name" value="THAP DOMAIN-CONTAINING PROTEIN 6"/>
    <property type="match status" value="1"/>
</dbReference>
<keyword evidence="4" id="KW-1185">Reference proteome</keyword>
<dbReference type="InterPro" id="IPR048367">
    <property type="entry name" value="TNP-like_RNaseH_C"/>
</dbReference>
<feature type="domain" description="Transposable element P transposase-like RNase H C-terminal" evidence="2">
    <location>
        <begin position="219"/>
        <end position="251"/>
    </location>
</feature>
<proteinExistence type="predicted"/>
<dbReference type="OrthoDB" id="7312725at2759"/>
<protein>
    <submittedName>
        <fullName evidence="3">Uncharacterized protein</fullName>
    </submittedName>
</protein>
<comment type="caution">
    <text evidence="3">The sequence shown here is derived from an EMBL/GenBank/DDBJ whole genome shotgun (WGS) entry which is preliminary data.</text>
</comment>
<sequence length="318" mass="36379">MASGGCVHRIYKDLVFVVVHSEFVASIQKCFQVVLAAIIALLSLIDNFQRQWDVGSAFFVELAVKKLRQPSTGFLVIRKNKKNLQWVNEKMKVKLGVQTLSKSVAEALDFLNKDLAMAVFKDSEATAYFCRTVNNLFDVFNSRNRMSKKPYEKPLSPATEQYFNFLEEAKDYLKSLKLGDTRVILSRRKLGFLGFIISINSLYEYRVKETKELKYLLTYKLSQDHLEIFFSCVRSKGGYSNNPTSKQFQNILKKLLLHTEISGNEASNVVALDSTSILHCSSSSLEIKINEDMTSSLNSIEEDEDFIQFKNILRISPW</sequence>
<organism evidence="3 4">
    <name type="scientific">Acanthoscelides obtectus</name>
    <name type="common">Bean weevil</name>
    <name type="synonym">Bruchus obtectus</name>
    <dbReference type="NCBI Taxonomy" id="200917"/>
    <lineage>
        <taxon>Eukaryota</taxon>
        <taxon>Metazoa</taxon>
        <taxon>Ecdysozoa</taxon>
        <taxon>Arthropoda</taxon>
        <taxon>Hexapoda</taxon>
        <taxon>Insecta</taxon>
        <taxon>Pterygota</taxon>
        <taxon>Neoptera</taxon>
        <taxon>Endopterygota</taxon>
        <taxon>Coleoptera</taxon>
        <taxon>Polyphaga</taxon>
        <taxon>Cucujiformia</taxon>
        <taxon>Chrysomeloidea</taxon>
        <taxon>Chrysomelidae</taxon>
        <taxon>Bruchinae</taxon>
        <taxon>Bruchini</taxon>
        <taxon>Acanthoscelides</taxon>
    </lineage>
</organism>
<evidence type="ECO:0000313" key="3">
    <source>
        <dbReference type="EMBL" id="CAH1988468.1"/>
    </source>
</evidence>
<evidence type="ECO:0000313" key="4">
    <source>
        <dbReference type="Proteomes" id="UP001152888"/>
    </source>
</evidence>